<evidence type="ECO:0000313" key="5">
    <source>
        <dbReference type="Proteomes" id="UP000001693"/>
    </source>
</evidence>
<dbReference type="Gene3D" id="2.40.50.90">
    <property type="match status" value="1"/>
</dbReference>
<protein>
    <submittedName>
        <fullName evidence="4">Nuclease (SNase domain protein)</fullName>
    </submittedName>
</protein>
<sequence precursor="true">MQTGIRVRRRVRWALIGAGLLACLSGACAWTVVGEVTRVSDGDTVTLLDRERRRHKIRLAGIDAPERQQAWGKVAASALRLALLRRTASAECDSVDRYGRAVCTLTLDQQDVSLAMLNAGLAWHYVAYIRDQTRAEARRYAAAEQDARQARRGLWAEHDPTPPWEWRRAMKDRTKARADSQGSKPRRQAIESML</sequence>
<gene>
    <name evidence="4" type="ordered locus">Lcho_2800</name>
</gene>
<dbReference type="HOGENOM" id="CLU_046484_7_0_4"/>
<dbReference type="Pfam" id="PF00565">
    <property type="entry name" value="SNase"/>
    <property type="match status" value="1"/>
</dbReference>
<dbReference type="InterPro" id="IPR016071">
    <property type="entry name" value="Staphylococal_nuclease_OB-fold"/>
</dbReference>
<dbReference type="SMART" id="SM00318">
    <property type="entry name" value="SNc"/>
    <property type="match status" value="1"/>
</dbReference>
<dbReference type="AlphaFoldDB" id="B1XXE5"/>
<feature type="domain" description="TNase-like" evidence="3">
    <location>
        <begin position="30"/>
        <end position="157"/>
    </location>
</feature>
<evidence type="ECO:0000313" key="4">
    <source>
        <dbReference type="EMBL" id="ACB35065.1"/>
    </source>
</evidence>
<feature type="chain" id="PRO_5002770981" evidence="2">
    <location>
        <begin position="30"/>
        <end position="194"/>
    </location>
</feature>
<dbReference type="KEGG" id="lch:Lcho_2800"/>
<feature type="signal peptide" evidence="2">
    <location>
        <begin position="1"/>
        <end position="29"/>
    </location>
</feature>
<dbReference type="OrthoDB" id="9805504at2"/>
<dbReference type="InterPro" id="IPR002071">
    <property type="entry name" value="Thermonucl_AS"/>
</dbReference>
<reference evidence="4 5" key="1">
    <citation type="submission" date="2008-03" db="EMBL/GenBank/DDBJ databases">
        <title>Complete sequence of Leptothrix cholodnii SP-6.</title>
        <authorList>
            <consortium name="US DOE Joint Genome Institute"/>
            <person name="Copeland A."/>
            <person name="Lucas S."/>
            <person name="Lapidus A."/>
            <person name="Glavina del Rio T."/>
            <person name="Dalin E."/>
            <person name="Tice H."/>
            <person name="Bruce D."/>
            <person name="Goodwin L."/>
            <person name="Pitluck S."/>
            <person name="Chertkov O."/>
            <person name="Brettin T."/>
            <person name="Detter J.C."/>
            <person name="Han C."/>
            <person name="Kuske C.R."/>
            <person name="Schmutz J."/>
            <person name="Larimer F."/>
            <person name="Land M."/>
            <person name="Hauser L."/>
            <person name="Kyrpides N."/>
            <person name="Lykidis A."/>
            <person name="Emerson D."/>
            <person name="Richardson P."/>
        </authorList>
    </citation>
    <scope>NUCLEOTIDE SEQUENCE [LARGE SCALE GENOMIC DNA]</scope>
    <source>
        <strain evidence="5">ATCC 51168 / LMG 8142 / SP-6</strain>
    </source>
</reference>
<keyword evidence="5" id="KW-1185">Reference proteome</keyword>
<accession>B1XXE5</accession>
<dbReference type="SUPFAM" id="SSF50199">
    <property type="entry name" value="Staphylococcal nuclease"/>
    <property type="match status" value="1"/>
</dbReference>
<dbReference type="EMBL" id="CP001013">
    <property type="protein sequence ID" value="ACB35065.1"/>
    <property type="molecule type" value="Genomic_DNA"/>
</dbReference>
<dbReference type="GO" id="GO:0003676">
    <property type="term" value="F:nucleic acid binding"/>
    <property type="evidence" value="ECO:0007669"/>
    <property type="project" value="InterPro"/>
</dbReference>
<dbReference type="PROSITE" id="PS50830">
    <property type="entry name" value="TNASE_3"/>
    <property type="match status" value="1"/>
</dbReference>
<dbReference type="eggNOG" id="COG1525">
    <property type="taxonomic scope" value="Bacteria"/>
</dbReference>
<name>B1XXE5_LEPCP</name>
<dbReference type="STRING" id="395495.Lcho_2800"/>
<dbReference type="InterPro" id="IPR035437">
    <property type="entry name" value="SNase_OB-fold_sf"/>
</dbReference>
<evidence type="ECO:0000259" key="3">
    <source>
        <dbReference type="PROSITE" id="PS50830"/>
    </source>
</evidence>
<evidence type="ECO:0000256" key="2">
    <source>
        <dbReference type="SAM" id="SignalP"/>
    </source>
</evidence>
<dbReference type="PROSITE" id="PS01123">
    <property type="entry name" value="TNASE_1"/>
    <property type="match status" value="1"/>
</dbReference>
<dbReference type="PROSITE" id="PS51257">
    <property type="entry name" value="PROKAR_LIPOPROTEIN"/>
    <property type="match status" value="1"/>
</dbReference>
<feature type="compositionally biased region" description="Basic and acidic residues" evidence="1">
    <location>
        <begin position="169"/>
        <end position="178"/>
    </location>
</feature>
<dbReference type="PANTHER" id="PTHR12302:SF26">
    <property type="entry name" value="BLR1266 PROTEIN"/>
    <property type="match status" value="1"/>
</dbReference>
<organism evidence="4 5">
    <name type="scientific">Leptothrix cholodnii (strain ATCC 51168 / LMG 8142 / SP-6)</name>
    <name type="common">Leptothrix discophora (strain SP-6)</name>
    <dbReference type="NCBI Taxonomy" id="395495"/>
    <lineage>
        <taxon>Bacteria</taxon>
        <taxon>Pseudomonadati</taxon>
        <taxon>Pseudomonadota</taxon>
        <taxon>Betaproteobacteria</taxon>
        <taxon>Burkholderiales</taxon>
        <taxon>Sphaerotilaceae</taxon>
        <taxon>Leptothrix</taxon>
    </lineage>
</organism>
<dbReference type="GO" id="GO:0004518">
    <property type="term" value="F:nuclease activity"/>
    <property type="evidence" value="ECO:0007669"/>
    <property type="project" value="InterPro"/>
</dbReference>
<evidence type="ECO:0000256" key="1">
    <source>
        <dbReference type="SAM" id="MobiDB-lite"/>
    </source>
</evidence>
<dbReference type="PANTHER" id="PTHR12302">
    <property type="entry name" value="EBNA2 BINDING PROTEIN P100"/>
    <property type="match status" value="1"/>
</dbReference>
<proteinExistence type="predicted"/>
<keyword evidence="2" id="KW-0732">Signal</keyword>
<feature type="region of interest" description="Disordered" evidence="1">
    <location>
        <begin position="169"/>
        <end position="194"/>
    </location>
</feature>
<dbReference type="Proteomes" id="UP000001693">
    <property type="component" value="Chromosome"/>
</dbReference>